<keyword evidence="6 7" id="KW-0472">Membrane</keyword>
<evidence type="ECO:0000256" key="3">
    <source>
        <dbReference type="ARBA" id="ARBA00020945"/>
    </source>
</evidence>
<evidence type="ECO:0000313" key="9">
    <source>
        <dbReference type="EMBL" id="KAL1130913.1"/>
    </source>
</evidence>
<evidence type="ECO:0000259" key="8">
    <source>
        <dbReference type="PROSITE" id="PS50076"/>
    </source>
</evidence>
<reference evidence="9 10" key="1">
    <citation type="submission" date="2024-07" db="EMBL/GenBank/DDBJ databases">
        <title>Chromosome-level genome assembly of the water stick insect Ranatra chinensis (Heteroptera: Nepidae).</title>
        <authorList>
            <person name="Liu X."/>
        </authorList>
    </citation>
    <scope>NUCLEOTIDE SEQUENCE [LARGE SCALE GENOMIC DNA]</scope>
    <source>
        <strain evidence="9">Cailab_2021Rc</strain>
        <tissue evidence="9">Muscle</tissue>
    </source>
</reference>
<organism evidence="9 10">
    <name type="scientific">Ranatra chinensis</name>
    <dbReference type="NCBI Taxonomy" id="642074"/>
    <lineage>
        <taxon>Eukaryota</taxon>
        <taxon>Metazoa</taxon>
        <taxon>Ecdysozoa</taxon>
        <taxon>Arthropoda</taxon>
        <taxon>Hexapoda</taxon>
        <taxon>Insecta</taxon>
        <taxon>Pterygota</taxon>
        <taxon>Neoptera</taxon>
        <taxon>Paraneoptera</taxon>
        <taxon>Hemiptera</taxon>
        <taxon>Heteroptera</taxon>
        <taxon>Panheteroptera</taxon>
        <taxon>Nepomorpha</taxon>
        <taxon>Nepidae</taxon>
        <taxon>Ranatrinae</taxon>
        <taxon>Ranatra</taxon>
    </lineage>
</organism>
<protein>
    <recommendedName>
        <fullName evidence="3">DnaJ homolog subfamily C member 22</fullName>
    </recommendedName>
</protein>
<accession>A0ABD0Z4A8</accession>
<keyword evidence="10" id="KW-1185">Reference proteome</keyword>
<dbReference type="CDD" id="cd06257">
    <property type="entry name" value="DnaJ"/>
    <property type="match status" value="1"/>
</dbReference>
<dbReference type="Proteomes" id="UP001558652">
    <property type="component" value="Unassembled WGS sequence"/>
</dbReference>
<feature type="transmembrane region" description="Helical" evidence="7">
    <location>
        <begin position="153"/>
        <end position="173"/>
    </location>
</feature>
<dbReference type="InterPro" id="IPR001623">
    <property type="entry name" value="DnaJ_domain"/>
</dbReference>
<evidence type="ECO:0000256" key="4">
    <source>
        <dbReference type="ARBA" id="ARBA00022692"/>
    </source>
</evidence>
<dbReference type="PROSITE" id="PS50076">
    <property type="entry name" value="DNAJ_2"/>
    <property type="match status" value="1"/>
</dbReference>
<dbReference type="PANTHER" id="PTHR44733">
    <property type="entry name" value="DNAJ HOMOLOG SUBFAMILY C MEMBER 22"/>
    <property type="match status" value="1"/>
</dbReference>
<dbReference type="Pfam" id="PF05154">
    <property type="entry name" value="TM2"/>
    <property type="match status" value="1"/>
</dbReference>
<dbReference type="GO" id="GO:0016020">
    <property type="term" value="C:membrane"/>
    <property type="evidence" value="ECO:0007669"/>
    <property type="project" value="UniProtKB-SubCell"/>
</dbReference>
<keyword evidence="5 7" id="KW-1133">Transmembrane helix</keyword>
<evidence type="ECO:0000256" key="7">
    <source>
        <dbReference type="SAM" id="Phobius"/>
    </source>
</evidence>
<proteinExistence type="predicted"/>
<dbReference type="Gene3D" id="1.10.287.110">
    <property type="entry name" value="DnaJ domain"/>
    <property type="match status" value="1"/>
</dbReference>
<dbReference type="PRINTS" id="PR00625">
    <property type="entry name" value="JDOMAIN"/>
</dbReference>
<feature type="transmembrane region" description="Helical" evidence="7">
    <location>
        <begin position="6"/>
        <end position="21"/>
    </location>
</feature>
<dbReference type="InterPro" id="IPR007829">
    <property type="entry name" value="TM2"/>
</dbReference>
<evidence type="ECO:0000313" key="10">
    <source>
        <dbReference type="Proteomes" id="UP001558652"/>
    </source>
</evidence>
<comment type="function">
    <text evidence="1">May function as a co-chaperone.</text>
</comment>
<dbReference type="PANTHER" id="PTHR44733:SF1">
    <property type="entry name" value="DNAJ HOMOLOG SUBFAMILY C MEMBER 22"/>
    <property type="match status" value="1"/>
</dbReference>
<evidence type="ECO:0000256" key="2">
    <source>
        <dbReference type="ARBA" id="ARBA00004141"/>
    </source>
</evidence>
<keyword evidence="4 7" id="KW-0812">Transmembrane</keyword>
<comment type="subcellular location">
    <subcellularLocation>
        <location evidence="2">Membrane</location>
        <topology evidence="2">Multi-pass membrane protein</topology>
    </subcellularLocation>
</comment>
<feature type="transmembrane region" description="Helical" evidence="7">
    <location>
        <begin position="194"/>
        <end position="214"/>
    </location>
</feature>
<feature type="transmembrane region" description="Helical" evidence="7">
    <location>
        <begin position="113"/>
        <end position="133"/>
    </location>
</feature>
<dbReference type="SMART" id="SM00271">
    <property type="entry name" value="DnaJ"/>
    <property type="match status" value="1"/>
</dbReference>
<feature type="domain" description="J" evidence="8">
    <location>
        <begin position="278"/>
        <end position="347"/>
    </location>
</feature>
<dbReference type="InterPro" id="IPR036869">
    <property type="entry name" value="J_dom_sf"/>
</dbReference>
<evidence type="ECO:0000256" key="5">
    <source>
        <dbReference type="ARBA" id="ARBA00022989"/>
    </source>
</evidence>
<evidence type="ECO:0000256" key="6">
    <source>
        <dbReference type="ARBA" id="ARBA00023136"/>
    </source>
</evidence>
<dbReference type="Pfam" id="PF00226">
    <property type="entry name" value="DnaJ"/>
    <property type="match status" value="1"/>
</dbReference>
<evidence type="ECO:0000256" key="1">
    <source>
        <dbReference type="ARBA" id="ARBA00002080"/>
    </source>
</evidence>
<name>A0ABD0Z4A8_9HEMI</name>
<dbReference type="AlphaFoldDB" id="A0ABD0Z4A8"/>
<gene>
    <name evidence="9" type="ORF">AAG570_012154</name>
</gene>
<dbReference type="EMBL" id="JBFDAA010000007">
    <property type="protein sequence ID" value="KAL1130913.1"/>
    <property type="molecule type" value="Genomic_DNA"/>
</dbReference>
<dbReference type="SUPFAM" id="SSF46565">
    <property type="entry name" value="Chaperone J-domain"/>
    <property type="match status" value="1"/>
</dbReference>
<comment type="caution">
    <text evidence="9">The sequence shown here is derived from an EMBL/GenBank/DDBJ whole genome shotgun (WGS) entry which is preliminary data.</text>
</comment>
<sequence length="348" mass="39792">MGLAYFLWLVGGFLGLHHFYLGRDLQGFLWWSTLGGYFGCGWLRDLFLIPQYVKDANNDSQYLAKLSEKMRTNKVPPFSTSRFTGMVIVGYLFGSVVSSAIPLEEAGGIDWQFLQILVPLGCALGVWCVGNIGHEEGSLIWPVLAAYAAYPVYRYYGGDISFSLIVIAASYMFDWKSKQWRRRITHKKSLVKRTAMVSTCAIIYLSLWGCNMYFNGVITDAYGDQIPISEAIHHFFTSPWWTDLGRTIVDTIEYAKHHGWEEVWKMVIELSDPHGENNAFKVLELDSSANQTLINSRCRQLSVKWHPDKIKDTQMKAEAQEKFYEVQQACELLSTSKAKRRRNNKKST</sequence>
<feature type="transmembrane region" description="Helical" evidence="7">
    <location>
        <begin position="83"/>
        <end position="101"/>
    </location>
</feature>